<dbReference type="Proteomes" id="UP001259803">
    <property type="component" value="Unassembled WGS sequence"/>
</dbReference>
<sequence>MDKLNSGKLLLRAAGVAMLGFGMPLALGLPAAPALAAPGSQAPSRDLDRAVRALRAIDSMQADFTQVSRGGQRVGGTMTLKRPGKIRFQYERGVPLLIVSDGTRLTMLDYEVSQKQVWPVKSSPLGALLDPGKDVTRFGTLVSSSAPDTISILVKDPAHPEYGRLTLHFRSKPSAPSGLELAGWNSVDSQNNLTRIILNNHRYGMPISDNMFRYKDVSSPTRRGPR</sequence>
<keyword evidence="2" id="KW-0449">Lipoprotein</keyword>
<accession>A0ABU2ZKF4</accession>
<dbReference type="InterPro" id="IPR004564">
    <property type="entry name" value="OM_lipoprot_carrier_LolA-like"/>
</dbReference>
<dbReference type="InterPro" id="IPR029046">
    <property type="entry name" value="LolA/LolB/LppX"/>
</dbReference>
<dbReference type="Gene3D" id="2.50.20.10">
    <property type="entry name" value="Lipoprotein localisation LolA/LolB/LppX"/>
    <property type="match status" value="1"/>
</dbReference>
<protein>
    <submittedName>
        <fullName evidence="2">Outer membrane lipoprotein carrier protein LolA</fullName>
    </submittedName>
</protein>
<evidence type="ECO:0000313" key="3">
    <source>
        <dbReference type="Proteomes" id="UP001259803"/>
    </source>
</evidence>
<dbReference type="CDD" id="cd16325">
    <property type="entry name" value="LolA"/>
    <property type="match status" value="1"/>
</dbReference>
<dbReference type="PANTHER" id="PTHR35869:SF1">
    <property type="entry name" value="OUTER-MEMBRANE LIPOPROTEIN CARRIER PROTEIN"/>
    <property type="match status" value="1"/>
</dbReference>
<dbReference type="Pfam" id="PF03548">
    <property type="entry name" value="LolA"/>
    <property type="match status" value="1"/>
</dbReference>
<evidence type="ECO:0000313" key="2">
    <source>
        <dbReference type="EMBL" id="MDT0576855.1"/>
    </source>
</evidence>
<comment type="caution">
    <text evidence="2">The sequence shown here is derived from an EMBL/GenBank/DDBJ whole genome shotgun (WGS) entry which is preliminary data.</text>
</comment>
<reference evidence="2 3" key="1">
    <citation type="submission" date="2023-09" db="EMBL/GenBank/DDBJ databases">
        <authorList>
            <person name="Rey-Velasco X."/>
        </authorList>
    </citation>
    <scope>NUCLEOTIDE SEQUENCE [LARGE SCALE GENOMIC DNA]</scope>
    <source>
        <strain evidence="2 3">F390</strain>
    </source>
</reference>
<proteinExistence type="predicted"/>
<name>A0ABU2ZKF4_9SPHN</name>
<dbReference type="SUPFAM" id="SSF89392">
    <property type="entry name" value="Prokaryotic lipoproteins and lipoprotein localization factors"/>
    <property type="match status" value="1"/>
</dbReference>
<keyword evidence="3" id="KW-1185">Reference proteome</keyword>
<keyword evidence="1" id="KW-0732">Signal</keyword>
<dbReference type="EMBL" id="JAVRHS010000012">
    <property type="protein sequence ID" value="MDT0576855.1"/>
    <property type="molecule type" value="Genomic_DNA"/>
</dbReference>
<evidence type="ECO:0000256" key="1">
    <source>
        <dbReference type="ARBA" id="ARBA00022729"/>
    </source>
</evidence>
<gene>
    <name evidence="2" type="ORF">RM533_11795</name>
</gene>
<organism evidence="2 3">
    <name type="scientific">Croceicoccus esteveae</name>
    <dbReference type="NCBI Taxonomy" id="3075597"/>
    <lineage>
        <taxon>Bacteria</taxon>
        <taxon>Pseudomonadati</taxon>
        <taxon>Pseudomonadota</taxon>
        <taxon>Alphaproteobacteria</taxon>
        <taxon>Sphingomonadales</taxon>
        <taxon>Erythrobacteraceae</taxon>
        <taxon>Croceicoccus</taxon>
    </lineage>
</organism>
<dbReference type="RefSeq" id="WP_311341430.1">
    <property type="nucleotide sequence ID" value="NZ_JAVRHS010000012.1"/>
</dbReference>
<dbReference type="PANTHER" id="PTHR35869">
    <property type="entry name" value="OUTER-MEMBRANE LIPOPROTEIN CARRIER PROTEIN"/>
    <property type="match status" value="1"/>
</dbReference>